<dbReference type="OrthoDB" id="9813771at2"/>
<dbReference type="AlphaFoldDB" id="A0A261F2Z7"/>
<dbReference type="GO" id="GO:0006446">
    <property type="term" value="P:regulation of translational initiation"/>
    <property type="evidence" value="ECO:0007669"/>
    <property type="project" value="TreeGrafter"/>
</dbReference>
<dbReference type="EMBL" id="MWWQ01000004">
    <property type="protein sequence ID" value="OZG53499.1"/>
    <property type="molecule type" value="Genomic_DNA"/>
</dbReference>
<feature type="domain" description="UPF0029" evidence="3">
    <location>
        <begin position="147"/>
        <end position="199"/>
    </location>
</feature>
<feature type="domain" description="Impact N-terminal" evidence="2">
    <location>
        <begin position="24"/>
        <end position="130"/>
    </location>
</feature>
<dbReference type="InterPro" id="IPR020568">
    <property type="entry name" value="Ribosomal_Su5_D2-typ_SF"/>
</dbReference>
<dbReference type="Pfam" id="PF01205">
    <property type="entry name" value="Impact_N"/>
    <property type="match status" value="1"/>
</dbReference>
<dbReference type="Pfam" id="PF09186">
    <property type="entry name" value="DUF1949"/>
    <property type="match status" value="1"/>
</dbReference>
<dbReference type="InterPro" id="IPR035647">
    <property type="entry name" value="EFG_III/V"/>
</dbReference>
<protein>
    <submittedName>
        <fullName evidence="4">IMPACT family member YigZ</fullName>
    </submittedName>
</protein>
<dbReference type="GO" id="GO:0005737">
    <property type="term" value="C:cytoplasm"/>
    <property type="evidence" value="ECO:0007669"/>
    <property type="project" value="TreeGrafter"/>
</dbReference>
<dbReference type="SUPFAM" id="SSF54211">
    <property type="entry name" value="Ribosomal protein S5 domain 2-like"/>
    <property type="match status" value="1"/>
</dbReference>
<dbReference type="Proteomes" id="UP000216454">
    <property type="component" value="Unassembled WGS sequence"/>
</dbReference>
<dbReference type="InterPro" id="IPR001498">
    <property type="entry name" value="Impact_N"/>
</dbReference>
<dbReference type="SUPFAM" id="SSF54980">
    <property type="entry name" value="EF-G C-terminal domain-like"/>
    <property type="match status" value="1"/>
</dbReference>
<comment type="similarity">
    <text evidence="1">Belongs to the IMPACT family.</text>
</comment>
<organism evidence="4 5">
    <name type="scientific">Pseudoscardovia suis</name>
    <dbReference type="NCBI Taxonomy" id="987063"/>
    <lineage>
        <taxon>Bacteria</taxon>
        <taxon>Bacillati</taxon>
        <taxon>Actinomycetota</taxon>
        <taxon>Actinomycetes</taxon>
        <taxon>Bifidobacteriales</taxon>
        <taxon>Bifidobacteriaceae</taxon>
        <taxon>Pseudoscardovia</taxon>
    </lineage>
</organism>
<sequence>MKSTQASTILDEASSPATATYEDRKSEFIAEACHVESAQEALAFVEAVRQRNPKARHVAYATIWGGGAGAGERMSDDGEPSGTAGKPIFDVLRAGGLTDCVVTVTRYFGGILLGSGGLVRAYSSAASSAIAAAHHAAIVEAVRLRLVVPYALRERMVRILADCGGRVADEQFTDVVTQDVDVPCDAVEPFEAQVREVTAAGVTPQRVGESHLVRGIGGE</sequence>
<dbReference type="InterPro" id="IPR036956">
    <property type="entry name" value="Impact_N_sf"/>
</dbReference>
<dbReference type="PANTHER" id="PTHR16301">
    <property type="entry name" value="IMPACT-RELATED"/>
    <property type="match status" value="1"/>
</dbReference>
<dbReference type="Gene3D" id="3.30.230.30">
    <property type="entry name" value="Impact, N-terminal domain"/>
    <property type="match status" value="1"/>
</dbReference>
<dbReference type="InterPro" id="IPR015269">
    <property type="entry name" value="UPF0029_Impact_C"/>
</dbReference>
<proteinExistence type="inferred from homology"/>
<dbReference type="RefSeq" id="WP_094690599.1">
    <property type="nucleotide sequence ID" value="NZ_MWWQ01000004.1"/>
</dbReference>
<evidence type="ECO:0000313" key="5">
    <source>
        <dbReference type="Proteomes" id="UP000216454"/>
    </source>
</evidence>
<comment type="caution">
    <text evidence="4">The sequence shown here is derived from an EMBL/GenBank/DDBJ whole genome shotgun (WGS) entry which is preliminary data.</text>
</comment>
<dbReference type="Gene3D" id="3.30.70.240">
    <property type="match status" value="1"/>
</dbReference>
<evidence type="ECO:0000313" key="4">
    <source>
        <dbReference type="EMBL" id="OZG53499.1"/>
    </source>
</evidence>
<evidence type="ECO:0000259" key="3">
    <source>
        <dbReference type="Pfam" id="PF09186"/>
    </source>
</evidence>
<evidence type="ECO:0000259" key="2">
    <source>
        <dbReference type="Pfam" id="PF01205"/>
    </source>
</evidence>
<dbReference type="PANTHER" id="PTHR16301:SF20">
    <property type="entry name" value="IMPACT FAMILY MEMBER YIGZ"/>
    <property type="match status" value="1"/>
</dbReference>
<keyword evidence="5" id="KW-1185">Reference proteome</keyword>
<dbReference type="InterPro" id="IPR023582">
    <property type="entry name" value="Impact"/>
</dbReference>
<name>A0A261F2Z7_9BIFI</name>
<accession>A0A261F2Z7</accession>
<reference evidence="4 5" key="1">
    <citation type="journal article" date="2017" name="BMC Genomics">
        <title>Comparative genomic and phylogenomic analyses of the Bifidobacteriaceae family.</title>
        <authorList>
            <person name="Lugli G.A."/>
            <person name="Milani C."/>
            <person name="Turroni F."/>
            <person name="Duranti S."/>
            <person name="Mancabelli L."/>
            <person name="Mangifesta M."/>
            <person name="Ferrario C."/>
            <person name="Modesto M."/>
            <person name="Mattarelli P."/>
            <person name="Jiri K."/>
            <person name="van Sinderen D."/>
            <person name="Ventura M."/>
        </authorList>
    </citation>
    <scope>NUCLEOTIDE SEQUENCE [LARGE SCALE GENOMIC DNA]</scope>
    <source>
        <strain evidence="4 5">DSM 24744</strain>
    </source>
</reference>
<evidence type="ECO:0000256" key="1">
    <source>
        <dbReference type="ARBA" id="ARBA00007665"/>
    </source>
</evidence>
<gene>
    <name evidence="4" type="ORF">PSSU_0265</name>
</gene>